<dbReference type="RefSeq" id="WP_187536750.1">
    <property type="nucleotide sequence ID" value="NZ_JACRTL010000008.1"/>
</dbReference>
<keyword evidence="3" id="KW-1185">Reference proteome</keyword>
<keyword evidence="1" id="KW-1133">Transmembrane helix</keyword>
<reference evidence="2" key="1">
    <citation type="submission" date="2020-08" db="EMBL/GenBank/DDBJ databases">
        <title>Genome public.</title>
        <authorList>
            <person name="Liu C."/>
            <person name="Sun Q."/>
        </authorList>
    </citation>
    <scope>NUCLEOTIDE SEQUENCE</scope>
    <source>
        <strain evidence="2">NSJ-15</strain>
    </source>
</reference>
<keyword evidence="1" id="KW-0812">Transmembrane</keyword>
<protein>
    <submittedName>
        <fullName evidence="2">LysO family transporter</fullName>
    </submittedName>
</protein>
<evidence type="ECO:0000256" key="1">
    <source>
        <dbReference type="SAM" id="Phobius"/>
    </source>
</evidence>
<proteinExistence type="predicted"/>
<feature type="transmembrane region" description="Helical" evidence="1">
    <location>
        <begin position="32"/>
        <end position="50"/>
    </location>
</feature>
<evidence type="ECO:0000313" key="3">
    <source>
        <dbReference type="Proteomes" id="UP000632659"/>
    </source>
</evidence>
<accession>A0A8J6PGS3</accession>
<dbReference type="AlphaFoldDB" id="A0A8J6PGS3"/>
<dbReference type="Proteomes" id="UP000632659">
    <property type="component" value="Unassembled WGS sequence"/>
</dbReference>
<name>A0A8J6PGS3_9FIRM</name>
<evidence type="ECO:0000313" key="2">
    <source>
        <dbReference type="EMBL" id="MBC8611747.1"/>
    </source>
</evidence>
<sequence>MAVVIIMAAGTLIGYFLIPVRATERFGKFNSQFQLILVCILIFMMGVKLGSREDFLQELTQLGWKSLVLAAFPIVLSVALVYPLTKRFLGRHVRKEEE</sequence>
<organism evidence="2 3">
    <name type="scientific">Massiliimalia timonensis</name>
    <dbReference type="NCBI Taxonomy" id="1987501"/>
    <lineage>
        <taxon>Bacteria</taxon>
        <taxon>Bacillati</taxon>
        <taxon>Bacillota</taxon>
        <taxon>Clostridia</taxon>
        <taxon>Eubacteriales</taxon>
        <taxon>Oscillospiraceae</taxon>
        <taxon>Massiliimalia</taxon>
    </lineage>
</organism>
<dbReference type="EMBL" id="JACRTL010000008">
    <property type="protein sequence ID" value="MBC8611747.1"/>
    <property type="molecule type" value="Genomic_DNA"/>
</dbReference>
<gene>
    <name evidence="2" type="ORF">H8702_11665</name>
</gene>
<comment type="caution">
    <text evidence="2">The sequence shown here is derived from an EMBL/GenBank/DDBJ whole genome shotgun (WGS) entry which is preliminary data.</text>
</comment>
<keyword evidence="1" id="KW-0472">Membrane</keyword>
<feature type="transmembrane region" description="Helical" evidence="1">
    <location>
        <begin position="62"/>
        <end position="82"/>
    </location>
</feature>
<dbReference type="GO" id="GO:0015661">
    <property type="term" value="F:L-lysine efflux transmembrane transporter activity"/>
    <property type="evidence" value="ECO:0007669"/>
    <property type="project" value="InterPro"/>
</dbReference>
<dbReference type="InterPro" id="IPR005642">
    <property type="entry name" value="LysO"/>
</dbReference>
<dbReference type="Pfam" id="PF03956">
    <property type="entry name" value="Lys_export"/>
    <property type="match status" value="1"/>
</dbReference>